<sequence>MGFDAHGYVFLEASVPREVGLALVADQYSWERFDQDCVWGRVPVSELTDVVETVRELPLPRA</sequence>
<name>A0A2S5IY93_9MICC</name>
<accession>A0A2S5IY93</accession>
<gene>
    <name evidence="1" type="ORF">C4K88_07510</name>
</gene>
<evidence type="ECO:0000313" key="2">
    <source>
        <dbReference type="Proteomes" id="UP000239297"/>
    </source>
</evidence>
<dbReference type="Proteomes" id="UP000239297">
    <property type="component" value="Unassembled WGS sequence"/>
</dbReference>
<reference evidence="1 2" key="1">
    <citation type="journal article" date="2014" name="Int. J. Syst. Evol. Microbiol.">
        <title>Arthrobacter pityocampae sp. nov., isolated from Thaumetopoea pityocampa (Lep., Thaumetopoeidae).</title>
        <authorList>
            <person name="Ince I.A."/>
            <person name="Demirbag Z."/>
            <person name="Kati H."/>
        </authorList>
    </citation>
    <scope>NUCLEOTIDE SEQUENCE [LARGE SCALE GENOMIC DNA]</scope>
    <source>
        <strain evidence="1 2">Tp2</strain>
    </source>
</reference>
<comment type="caution">
    <text evidence="1">The sequence shown here is derived from an EMBL/GenBank/DDBJ whole genome shotgun (WGS) entry which is preliminary data.</text>
</comment>
<keyword evidence="2" id="KW-1185">Reference proteome</keyword>
<dbReference type="EMBL" id="PRKW01000003">
    <property type="protein sequence ID" value="PPB49529.1"/>
    <property type="molecule type" value="Genomic_DNA"/>
</dbReference>
<dbReference type="AlphaFoldDB" id="A0A2S5IY93"/>
<evidence type="ECO:0000313" key="1">
    <source>
        <dbReference type="EMBL" id="PPB49529.1"/>
    </source>
</evidence>
<organism evidence="1 2">
    <name type="scientific">Arthrobacter pityocampae</name>
    <dbReference type="NCBI Taxonomy" id="547334"/>
    <lineage>
        <taxon>Bacteria</taxon>
        <taxon>Bacillati</taxon>
        <taxon>Actinomycetota</taxon>
        <taxon>Actinomycetes</taxon>
        <taxon>Micrococcales</taxon>
        <taxon>Micrococcaceae</taxon>
        <taxon>Arthrobacter</taxon>
    </lineage>
</organism>
<protein>
    <submittedName>
        <fullName evidence="1">Uncharacterized protein</fullName>
    </submittedName>
</protein>
<proteinExistence type="predicted"/>